<keyword evidence="3" id="KW-1185">Reference proteome</keyword>
<evidence type="ECO:0000256" key="1">
    <source>
        <dbReference type="SAM" id="Phobius"/>
    </source>
</evidence>
<reference evidence="2" key="1">
    <citation type="submission" date="2021-06" db="EMBL/GenBank/DDBJ databases">
        <title>Halomicroarcula sp. F24A a new haloarchaeum isolated from saline soil.</title>
        <authorList>
            <person name="Duran-Viseras A."/>
            <person name="Sanchez-Porro C."/>
            <person name="Ventosa A."/>
        </authorList>
    </citation>
    <scope>NUCLEOTIDE SEQUENCE</scope>
    <source>
        <strain evidence="2">F24A</strain>
    </source>
</reference>
<dbReference type="Proteomes" id="UP000783863">
    <property type="component" value="Unassembled WGS sequence"/>
</dbReference>
<keyword evidence="1" id="KW-0472">Membrane</keyword>
<protein>
    <submittedName>
        <fullName evidence="2">Uncharacterized protein</fullName>
    </submittedName>
</protein>
<proteinExistence type="predicted"/>
<sequence>MVGELDALRAEGSTRVVAELLVVAVVSLALAFVVFVPALRAVAPELFAGAIEYGKYTSNVPDSPVELAHLGFNVVTVGGFLYWRLNHTALGQRYRESFEQQR</sequence>
<evidence type="ECO:0000313" key="3">
    <source>
        <dbReference type="Proteomes" id="UP000783863"/>
    </source>
</evidence>
<feature type="transmembrane region" description="Helical" evidence="1">
    <location>
        <begin position="20"/>
        <end position="39"/>
    </location>
</feature>
<keyword evidence="1" id="KW-0812">Transmembrane</keyword>
<gene>
    <name evidence="2" type="ORF">EGD98_12875</name>
</gene>
<feature type="transmembrane region" description="Helical" evidence="1">
    <location>
        <begin position="67"/>
        <end position="85"/>
    </location>
</feature>
<evidence type="ECO:0000313" key="2">
    <source>
        <dbReference type="EMBL" id="MBX0304561.1"/>
    </source>
</evidence>
<dbReference type="EMBL" id="RKLQ01000002">
    <property type="protein sequence ID" value="MBX0304561.1"/>
    <property type="molecule type" value="Genomic_DNA"/>
</dbReference>
<dbReference type="RefSeq" id="WP_220588774.1">
    <property type="nucleotide sequence ID" value="NZ_RKLQ01000002.1"/>
</dbReference>
<keyword evidence="1" id="KW-1133">Transmembrane helix</keyword>
<dbReference type="AlphaFoldDB" id="A0A8J7YJR1"/>
<comment type="caution">
    <text evidence="2">The sequence shown here is derived from an EMBL/GenBank/DDBJ whole genome shotgun (WGS) entry which is preliminary data.</text>
</comment>
<name>A0A8J7YJR1_9EURY</name>
<organism evidence="2 3">
    <name type="scientific">Haloarcula salinisoli</name>
    <dbReference type="NCBI Taxonomy" id="2487746"/>
    <lineage>
        <taxon>Archaea</taxon>
        <taxon>Methanobacteriati</taxon>
        <taxon>Methanobacteriota</taxon>
        <taxon>Stenosarchaea group</taxon>
        <taxon>Halobacteria</taxon>
        <taxon>Halobacteriales</taxon>
        <taxon>Haloarculaceae</taxon>
        <taxon>Haloarcula</taxon>
    </lineage>
</organism>
<accession>A0A8J7YJR1</accession>